<dbReference type="AlphaFoldDB" id="A0AAE0T001"/>
<proteinExistence type="predicted"/>
<reference evidence="2" key="2">
    <citation type="journal article" date="2021" name="Genome Biol. Evol.">
        <title>Developing a high-quality reference genome for a parasitic bivalve with doubly uniparental inheritance (Bivalvia: Unionida).</title>
        <authorList>
            <person name="Smith C.H."/>
        </authorList>
    </citation>
    <scope>NUCLEOTIDE SEQUENCE</scope>
    <source>
        <strain evidence="2">CHS0354</strain>
        <tissue evidence="2">Mantle</tissue>
    </source>
</reference>
<dbReference type="EMBL" id="JAEAOA010002336">
    <property type="protein sequence ID" value="KAK3601221.1"/>
    <property type="molecule type" value="Genomic_DNA"/>
</dbReference>
<comment type="caution">
    <text evidence="2">The sequence shown here is derived from an EMBL/GenBank/DDBJ whole genome shotgun (WGS) entry which is preliminary data.</text>
</comment>
<reference evidence="2" key="1">
    <citation type="journal article" date="2021" name="Genome Biol. Evol.">
        <title>A High-Quality Reference Genome for a Parasitic Bivalve with Doubly Uniparental Inheritance (Bivalvia: Unionida).</title>
        <authorList>
            <person name="Smith C.H."/>
        </authorList>
    </citation>
    <scope>NUCLEOTIDE SEQUENCE</scope>
    <source>
        <strain evidence="2">CHS0354</strain>
    </source>
</reference>
<keyword evidence="1" id="KW-0472">Membrane</keyword>
<sequence>MLINTVGVVLVAILIGTNIVTDAIDLYGVRTAGKGKIIRLREELSPFPDEAIIEAFSKTGISKEDIFVRQGSGDSSEEVTKMDPKSSEEIQLHQIIASSEERF</sequence>
<evidence type="ECO:0000313" key="3">
    <source>
        <dbReference type="Proteomes" id="UP001195483"/>
    </source>
</evidence>
<organism evidence="2 3">
    <name type="scientific">Potamilus streckersoni</name>
    <dbReference type="NCBI Taxonomy" id="2493646"/>
    <lineage>
        <taxon>Eukaryota</taxon>
        <taxon>Metazoa</taxon>
        <taxon>Spiralia</taxon>
        <taxon>Lophotrochozoa</taxon>
        <taxon>Mollusca</taxon>
        <taxon>Bivalvia</taxon>
        <taxon>Autobranchia</taxon>
        <taxon>Heteroconchia</taxon>
        <taxon>Palaeoheterodonta</taxon>
        <taxon>Unionida</taxon>
        <taxon>Unionoidea</taxon>
        <taxon>Unionidae</taxon>
        <taxon>Ambleminae</taxon>
        <taxon>Lampsilini</taxon>
        <taxon>Potamilus</taxon>
    </lineage>
</organism>
<reference evidence="2" key="3">
    <citation type="submission" date="2023-05" db="EMBL/GenBank/DDBJ databases">
        <authorList>
            <person name="Smith C.H."/>
        </authorList>
    </citation>
    <scope>NUCLEOTIDE SEQUENCE</scope>
    <source>
        <strain evidence="2">CHS0354</strain>
        <tissue evidence="2">Mantle</tissue>
    </source>
</reference>
<dbReference type="Proteomes" id="UP001195483">
    <property type="component" value="Unassembled WGS sequence"/>
</dbReference>
<name>A0AAE0T001_9BIVA</name>
<evidence type="ECO:0000313" key="2">
    <source>
        <dbReference type="EMBL" id="KAK3601221.1"/>
    </source>
</evidence>
<gene>
    <name evidence="2" type="ORF">CHS0354_040404</name>
</gene>
<protein>
    <submittedName>
        <fullName evidence="2">Uncharacterized protein</fullName>
    </submittedName>
</protein>
<keyword evidence="1" id="KW-1133">Transmembrane helix</keyword>
<keyword evidence="3" id="KW-1185">Reference proteome</keyword>
<keyword evidence="1" id="KW-0812">Transmembrane</keyword>
<evidence type="ECO:0000256" key="1">
    <source>
        <dbReference type="SAM" id="Phobius"/>
    </source>
</evidence>
<accession>A0AAE0T001</accession>
<feature type="transmembrane region" description="Helical" evidence="1">
    <location>
        <begin position="6"/>
        <end position="29"/>
    </location>
</feature>